<dbReference type="AlphaFoldDB" id="A0A645IB77"/>
<comment type="caution">
    <text evidence="1">The sequence shown here is derived from an EMBL/GenBank/DDBJ whole genome shotgun (WGS) entry which is preliminary data.</text>
</comment>
<proteinExistence type="predicted"/>
<evidence type="ECO:0000313" key="1">
    <source>
        <dbReference type="EMBL" id="MPN47689.1"/>
    </source>
</evidence>
<gene>
    <name evidence="1" type="ORF">SDC9_195293</name>
</gene>
<sequence>MVKDAVPPDFTAEVADLKHMPVILRRETSRAQGICAERAQPHPDPLRVGEGQEFFTGIYADDLSVFYIDCPVDDIRQKIQPVLGDENRFPLMFDLPELPP</sequence>
<dbReference type="EMBL" id="VSSQ01109365">
    <property type="protein sequence ID" value="MPN47689.1"/>
    <property type="molecule type" value="Genomic_DNA"/>
</dbReference>
<protein>
    <submittedName>
        <fullName evidence="1">Uncharacterized protein</fullName>
    </submittedName>
</protein>
<accession>A0A645IB77</accession>
<name>A0A645IB77_9ZZZZ</name>
<reference evidence="1" key="1">
    <citation type="submission" date="2019-08" db="EMBL/GenBank/DDBJ databases">
        <authorList>
            <person name="Kucharzyk K."/>
            <person name="Murdoch R.W."/>
            <person name="Higgins S."/>
            <person name="Loffler F."/>
        </authorList>
    </citation>
    <scope>NUCLEOTIDE SEQUENCE</scope>
</reference>
<organism evidence="1">
    <name type="scientific">bioreactor metagenome</name>
    <dbReference type="NCBI Taxonomy" id="1076179"/>
    <lineage>
        <taxon>unclassified sequences</taxon>
        <taxon>metagenomes</taxon>
        <taxon>ecological metagenomes</taxon>
    </lineage>
</organism>